<feature type="region of interest" description="Disordered" evidence="1">
    <location>
        <begin position="39"/>
        <end position="58"/>
    </location>
</feature>
<organism evidence="4 5">
    <name type="scientific">Acaryochloris thomasi RCC1774</name>
    <dbReference type="NCBI Taxonomy" id="1764569"/>
    <lineage>
        <taxon>Bacteria</taxon>
        <taxon>Bacillati</taxon>
        <taxon>Cyanobacteriota</taxon>
        <taxon>Cyanophyceae</taxon>
        <taxon>Acaryochloridales</taxon>
        <taxon>Acaryochloridaceae</taxon>
        <taxon>Acaryochloris</taxon>
        <taxon>Acaryochloris thomasi</taxon>
    </lineage>
</organism>
<keyword evidence="2" id="KW-0472">Membrane</keyword>
<keyword evidence="2" id="KW-1133">Transmembrane helix</keyword>
<keyword evidence="5" id="KW-1185">Reference proteome</keyword>
<evidence type="ECO:0000313" key="5">
    <source>
        <dbReference type="Proteomes" id="UP000248857"/>
    </source>
</evidence>
<evidence type="ECO:0000259" key="3">
    <source>
        <dbReference type="PROSITE" id="PS50046"/>
    </source>
</evidence>
<feature type="transmembrane region" description="Helical" evidence="2">
    <location>
        <begin position="67"/>
        <end position="88"/>
    </location>
</feature>
<feature type="domain" description="Phytochrome chromophore attachment site" evidence="3">
    <location>
        <begin position="361"/>
        <end position="497"/>
    </location>
</feature>
<dbReference type="AlphaFoldDB" id="A0A2W1JJZ7"/>
<dbReference type="Pfam" id="PF01590">
    <property type="entry name" value="GAF"/>
    <property type="match status" value="2"/>
</dbReference>
<dbReference type="EMBL" id="PQWO01000018">
    <property type="protein sequence ID" value="PZD71342.1"/>
    <property type="molecule type" value="Genomic_DNA"/>
</dbReference>
<dbReference type="InterPro" id="IPR016132">
    <property type="entry name" value="Phyto_chromo_attachment"/>
</dbReference>
<comment type="caution">
    <text evidence="4">The sequence shown here is derived from an EMBL/GenBank/DDBJ whole genome shotgun (WGS) entry which is preliminary data.</text>
</comment>
<dbReference type="InterPro" id="IPR029016">
    <property type="entry name" value="GAF-like_dom_sf"/>
</dbReference>
<keyword evidence="2" id="KW-0812">Transmembrane</keyword>
<reference evidence="4 5" key="1">
    <citation type="journal article" date="2018" name="Sci. Rep.">
        <title>A novel species of the marine cyanobacterium Acaryochloris with a unique pigment content and lifestyle.</title>
        <authorList>
            <person name="Partensky F."/>
            <person name="Six C."/>
            <person name="Ratin M."/>
            <person name="Garczarek L."/>
            <person name="Vaulot D."/>
            <person name="Probert I."/>
            <person name="Calteau A."/>
            <person name="Gourvil P."/>
            <person name="Marie D."/>
            <person name="Grebert T."/>
            <person name="Bouchier C."/>
            <person name="Le Panse S."/>
            <person name="Gachenot M."/>
            <person name="Rodriguez F."/>
            <person name="Garrido J.L."/>
        </authorList>
    </citation>
    <scope>NUCLEOTIDE SEQUENCE [LARGE SCALE GENOMIC DNA]</scope>
    <source>
        <strain evidence="4 5">RCC1774</strain>
    </source>
</reference>
<sequence>MIQRSSSTNSDGFDLSYEDLFPSETDADLALLEETTDSPMLEQERPRSPHTPQAPPSVRDSGLWTKVVLLAIASMLPILAIGAATYNFGAQELASRTRQTSDTRTSDPATERQKQKLLFTLITGTGALALLTGAIVAYLAQRSMRSAIDTSRPNLSQTVQETLSERLQVATTTFDNIYDKLSEEEIYASTVKDVRQVLELDRVIVYGLNESLKEVVVSEDVSPDWTPSIGAYIPDPCFETRYIERYRNGRVKAINDIYTEGLSPCYIEQLEALDVRGLVVAPIVSNDNLQGLLIGHQCAASRTWQDFEVQWFKQIAAQVGFTIANLKLSAKHESLQQQANTQVKWMQLFTETVQKIWTLDEPNEIFNTTVRHVRNVLDADRVIVYGLSEQAQEVVIAESIVPDWPSALSTHIPDPCFQARYLERYQKGRVKAIEDIYKANLSPCYIEQLASLKVKALLTAPIVQQDQLVGLLIAHQCYGARAWQEFEIQWFTQIAAQVGLALDKAQNLAVRPTEQYPVTDWV</sequence>
<dbReference type="OrthoDB" id="419276at2"/>
<protein>
    <submittedName>
        <fullName evidence="4">Phytochrome-like protein cph2</fullName>
    </submittedName>
</protein>
<feature type="transmembrane region" description="Helical" evidence="2">
    <location>
        <begin position="117"/>
        <end position="140"/>
    </location>
</feature>
<dbReference type="Gene3D" id="3.30.450.40">
    <property type="match status" value="2"/>
</dbReference>
<dbReference type="SUPFAM" id="SSF55781">
    <property type="entry name" value="GAF domain-like"/>
    <property type="match status" value="2"/>
</dbReference>
<dbReference type="PROSITE" id="PS50046">
    <property type="entry name" value="PHYTOCHROME_2"/>
    <property type="match status" value="2"/>
</dbReference>
<dbReference type="Proteomes" id="UP000248857">
    <property type="component" value="Unassembled WGS sequence"/>
</dbReference>
<name>A0A2W1JJZ7_9CYAN</name>
<evidence type="ECO:0000256" key="2">
    <source>
        <dbReference type="SAM" id="Phobius"/>
    </source>
</evidence>
<evidence type="ECO:0000313" key="4">
    <source>
        <dbReference type="EMBL" id="PZD71342.1"/>
    </source>
</evidence>
<feature type="domain" description="Phytochrome chromophore attachment site" evidence="3">
    <location>
        <begin position="182"/>
        <end position="318"/>
    </location>
</feature>
<proteinExistence type="predicted"/>
<accession>A0A2W1JJZ7</accession>
<dbReference type="SMART" id="SM00065">
    <property type="entry name" value="GAF"/>
    <property type="match status" value="2"/>
</dbReference>
<dbReference type="RefSeq" id="WP_110988128.1">
    <property type="nucleotide sequence ID" value="NZ_CAWNWM010000018.1"/>
</dbReference>
<evidence type="ECO:0000256" key="1">
    <source>
        <dbReference type="SAM" id="MobiDB-lite"/>
    </source>
</evidence>
<gene>
    <name evidence="4" type="primary">cph2_18</name>
    <name evidence="4" type="ORF">C1752_06621</name>
</gene>
<dbReference type="InterPro" id="IPR003018">
    <property type="entry name" value="GAF"/>
</dbReference>